<protein>
    <submittedName>
        <fullName evidence="2">S-adenosyl-L-methionine-dependent methyltransferase</fullName>
    </submittedName>
</protein>
<dbReference type="GO" id="GO:0008168">
    <property type="term" value="F:methyltransferase activity"/>
    <property type="evidence" value="ECO:0007669"/>
    <property type="project" value="UniProtKB-KW"/>
</dbReference>
<dbReference type="InterPro" id="IPR041698">
    <property type="entry name" value="Methyltransf_25"/>
</dbReference>
<dbReference type="GeneID" id="28762685"/>
<reference evidence="2 3" key="1">
    <citation type="submission" date="2016-05" db="EMBL/GenBank/DDBJ databases">
        <title>Comparative analysis of secretome profiles of manganese(II)-oxidizing ascomycete fungi.</title>
        <authorList>
            <consortium name="DOE Joint Genome Institute"/>
            <person name="Zeiner C.A."/>
            <person name="Purvine S.O."/>
            <person name="Zink E.M."/>
            <person name="Wu S."/>
            <person name="Pasa-Tolic L."/>
            <person name="Chaput D.L."/>
            <person name="Haridas S."/>
            <person name="Grigoriev I.V."/>
            <person name="Santelli C.M."/>
            <person name="Hansel C.M."/>
        </authorList>
    </citation>
    <scope>NUCLEOTIDE SEQUENCE [LARGE SCALE GENOMIC DNA]</scope>
    <source>
        <strain evidence="2 3">AP3s5-JAC2a</strain>
    </source>
</reference>
<evidence type="ECO:0000313" key="2">
    <source>
        <dbReference type="EMBL" id="OAG01301.1"/>
    </source>
</evidence>
<keyword evidence="3" id="KW-1185">Reference proteome</keyword>
<gene>
    <name evidence="2" type="ORF">CC84DRAFT_1167549</name>
</gene>
<evidence type="ECO:0000313" key="3">
    <source>
        <dbReference type="Proteomes" id="UP000077069"/>
    </source>
</evidence>
<accession>A0A177C2B8</accession>
<dbReference type="SUPFAM" id="SSF53335">
    <property type="entry name" value="S-adenosyl-L-methionine-dependent methyltransferases"/>
    <property type="match status" value="1"/>
</dbReference>
<dbReference type="Proteomes" id="UP000077069">
    <property type="component" value="Unassembled WGS sequence"/>
</dbReference>
<dbReference type="Gene3D" id="3.40.50.150">
    <property type="entry name" value="Vaccinia Virus protein VP39"/>
    <property type="match status" value="1"/>
</dbReference>
<dbReference type="CDD" id="cd02440">
    <property type="entry name" value="AdoMet_MTases"/>
    <property type="match status" value="1"/>
</dbReference>
<keyword evidence="2" id="KW-0489">Methyltransferase</keyword>
<dbReference type="AlphaFoldDB" id="A0A177C2B8"/>
<dbReference type="InterPro" id="IPR029063">
    <property type="entry name" value="SAM-dependent_MTases_sf"/>
</dbReference>
<dbReference type="InParanoid" id="A0A177C2B8"/>
<keyword evidence="2" id="KW-0808">Transferase</keyword>
<name>A0A177C2B8_9PLEO</name>
<dbReference type="STRING" id="1460663.A0A177C2B8"/>
<evidence type="ECO:0000259" key="1">
    <source>
        <dbReference type="Pfam" id="PF13649"/>
    </source>
</evidence>
<dbReference type="RefSeq" id="XP_018031666.1">
    <property type="nucleotide sequence ID" value="XM_018179199.1"/>
</dbReference>
<dbReference type="EMBL" id="KV441557">
    <property type="protein sequence ID" value="OAG01301.1"/>
    <property type="molecule type" value="Genomic_DNA"/>
</dbReference>
<dbReference type="Pfam" id="PF13649">
    <property type="entry name" value="Methyltransf_25"/>
    <property type="match status" value="1"/>
</dbReference>
<proteinExistence type="predicted"/>
<dbReference type="GO" id="GO:0032259">
    <property type="term" value="P:methylation"/>
    <property type="evidence" value="ECO:0007669"/>
    <property type="project" value="UniProtKB-KW"/>
</dbReference>
<sequence length="293" mass="32805">MSTALHATMNESMPLYEQAERYGLLPFQHEHRVKLLRQMNIQDGDRILEIGCGQGDCTTALALLYPNSHVTAIDPAPLDYGGPETLGQAQARIKTYDIGSRIEFVQATPTAHLKNVEKGAYEVALMCHSLWYFSNRAEVISTMEALKGKTKKLLIAEWALKSHSREGDVHVQVAFTRATCEAHIPDTTENIRSPLSPSQIKQCVIDSGWVLHHDLTIPSNPQLEDAKWELNMLLGAKFGDEFAFMKRVKEHIQEERIHLVLEGMLESVKSSVDAIGGEDHIKCMDVWIGSFAQ</sequence>
<organism evidence="2 3">
    <name type="scientific">Paraphaeosphaeria sporulosa</name>
    <dbReference type="NCBI Taxonomy" id="1460663"/>
    <lineage>
        <taxon>Eukaryota</taxon>
        <taxon>Fungi</taxon>
        <taxon>Dikarya</taxon>
        <taxon>Ascomycota</taxon>
        <taxon>Pezizomycotina</taxon>
        <taxon>Dothideomycetes</taxon>
        <taxon>Pleosporomycetidae</taxon>
        <taxon>Pleosporales</taxon>
        <taxon>Massarineae</taxon>
        <taxon>Didymosphaeriaceae</taxon>
        <taxon>Paraphaeosphaeria</taxon>
    </lineage>
</organism>
<feature type="domain" description="Methyltransferase" evidence="1">
    <location>
        <begin position="47"/>
        <end position="143"/>
    </location>
</feature>
<dbReference type="OrthoDB" id="8300214at2759"/>